<organism evidence="1 2">
    <name type="scientific">Zopfia rhizophila CBS 207.26</name>
    <dbReference type="NCBI Taxonomy" id="1314779"/>
    <lineage>
        <taxon>Eukaryota</taxon>
        <taxon>Fungi</taxon>
        <taxon>Dikarya</taxon>
        <taxon>Ascomycota</taxon>
        <taxon>Pezizomycotina</taxon>
        <taxon>Dothideomycetes</taxon>
        <taxon>Dothideomycetes incertae sedis</taxon>
        <taxon>Zopfiaceae</taxon>
        <taxon>Zopfia</taxon>
    </lineage>
</organism>
<gene>
    <name evidence="1" type="ORF">K469DRAFT_709431</name>
</gene>
<accession>A0A6A6EVN9</accession>
<proteinExistence type="predicted"/>
<protein>
    <submittedName>
        <fullName evidence="1">Uncharacterized protein</fullName>
    </submittedName>
</protein>
<name>A0A6A6EVN9_9PEZI</name>
<dbReference type="AlphaFoldDB" id="A0A6A6EVN9"/>
<dbReference type="EMBL" id="ML994612">
    <property type="protein sequence ID" value="KAF2193946.1"/>
    <property type="molecule type" value="Genomic_DNA"/>
</dbReference>
<sequence length="72" mass="7812">MTLVLELNIAVQIDSQAKKPLVAVVERVSIAAIVSAVDVFSIAHLERLAAVCASIWNNRLQLGIVYNQGIVR</sequence>
<evidence type="ECO:0000313" key="1">
    <source>
        <dbReference type="EMBL" id="KAF2193946.1"/>
    </source>
</evidence>
<keyword evidence="2" id="KW-1185">Reference proteome</keyword>
<dbReference type="Proteomes" id="UP000800200">
    <property type="component" value="Unassembled WGS sequence"/>
</dbReference>
<evidence type="ECO:0000313" key="2">
    <source>
        <dbReference type="Proteomes" id="UP000800200"/>
    </source>
</evidence>
<reference evidence="1" key="1">
    <citation type="journal article" date="2020" name="Stud. Mycol.">
        <title>101 Dothideomycetes genomes: a test case for predicting lifestyles and emergence of pathogens.</title>
        <authorList>
            <person name="Haridas S."/>
            <person name="Albert R."/>
            <person name="Binder M."/>
            <person name="Bloem J."/>
            <person name="Labutti K."/>
            <person name="Salamov A."/>
            <person name="Andreopoulos B."/>
            <person name="Baker S."/>
            <person name="Barry K."/>
            <person name="Bills G."/>
            <person name="Bluhm B."/>
            <person name="Cannon C."/>
            <person name="Castanera R."/>
            <person name="Culley D."/>
            <person name="Daum C."/>
            <person name="Ezra D."/>
            <person name="Gonzalez J."/>
            <person name="Henrissat B."/>
            <person name="Kuo A."/>
            <person name="Liang C."/>
            <person name="Lipzen A."/>
            <person name="Lutzoni F."/>
            <person name="Magnuson J."/>
            <person name="Mondo S."/>
            <person name="Nolan M."/>
            <person name="Ohm R."/>
            <person name="Pangilinan J."/>
            <person name="Park H.-J."/>
            <person name="Ramirez L."/>
            <person name="Alfaro M."/>
            <person name="Sun H."/>
            <person name="Tritt A."/>
            <person name="Yoshinaga Y."/>
            <person name="Zwiers L.-H."/>
            <person name="Turgeon B."/>
            <person name="Goodwin S."/>
            <person name="Spatafora J."/>
            <person name="Crous P."/>
            <person name="Grigoriev I."/>
        </authorList>
    </citation>
    <scope>NUCLEOTIDE SEQUENCE</scope>
    <source>
        <strain evidence="1">CBS 207.26</strain>
    </source>
</reference>